<reference evidence="1" key="1">
    <citation type="submission" date="2022-08" db="EMBL/GenBank/DDBJ databases">
        <authorList>
            <person name="Gutierrez-Valencia J."/>
        </authorList>
    </citation>
    <scope>NUCLEOTIDE SEQUENCE</scope>
</reference>
<dbReference type="Proteomes" id="UP001154282">
    <property type="component" value="Unassembled WGS sequence"/>
</dbReference>
<proteinExistence type="predicted"/>
<evidence type="ECO:0000313" key="1">
    <source>
        <dbReference type="EMBL" id="CAI0556265.1"/>
    </source>
</evidence>
<name>A0AAV0RG01_9ROSI</name>
<protein>
    <submittedName>
        <fullName evidence="1">Uncharacterized protein</fullName>
    </submittedName>
</protein>
<gene>
    <name evidence="1" type="ORF">LITE_LOCUS47906</name>
</gene>
<organism evidence="1 2">
    <name type="scientific">Linum tenue</name>
    <dbReference type="NCBI Taxonomy" id="586396"/>
    <lineage>
        <taxon>Eukaryota</taxon>
        <taxon>Viridiplantae</taxon>
        <taxon>Streptophyta</taxon>
        <taxon>Embryophyta</taxon>
        <taxon>Tracheophyta</taxon>
        <taxon>Spermatophyta</taxon>
        <taxon>Magnoliopsida</taxon>
        <taxon>eudicotyledons</taxon>
        <taxon>Gunneridae</taxon>
        <taxon>Pentapetalae</taxon>
        <taxon>rosids</taxon>
        <taxon>fabids</taxon>
        <taxon>Malpighiales</taxon>
        <taxon>Linaceae</taxon>
        <taxon>Linum</taxon>
    </lineage>
</organism>
<comment type="caution">
    <text evidence="1">The sequence shown here is derived from an EMBL/GenBank/DDBJ whole genome shotgun (WGS) entry which is preliminary data.</text>
</comment>
<evidence type="ECO:0000313" key="2">
    <source>
        <dbReference type="Proteomes" id="UP001154282"/>
    </source>
</evidence>
<dbReference type="EMBL" id="CAMGYJ010000010">
    <property type="protein sequence ID" value="CAI0556265.1"/>
    <property type="molecule type" value="Genomic_DNA"/>
</dbReference>
<sequence>MLLYHGPTLVINLLTKSSLLVLKRRKINVFIHQNVRNHSQEVAVAAVQVVELPRRDDDPVPRRSQQLGVVGPVVPRLEHGVLG</sequence>
<keyword evidence="2" id="KW-1185">Reference proteome</keyword>
<accession>A0AAV0RG01</accession>
<dbReference type="AlphaFoldDB" id="A0AAV0RG01"/>